<dbReference type="PANTHER" id="PTHR32089">
    <property type="entry name" value="METHYL-ACCEPTING CHEMOTAXIS PROTEIN MCPB"/>
    <property type="match status" value="1"/>
</dbReference>
<dbReference type="RefSeq" id="WP_269021769.1">
    <property type="nucleotide sequence ID" value="NZ_CP113517.1"/>
</dbReference>
<proteinExistence type="predicted"/>
<dbReference type="SMART" id="SM00283">
    <property type="entry name" value="MA"/>
    <property type="match status" value="1"/>
</dbReference>
<evidence type="ECO:0000256" key="7">
    <source>
        <dbReference type="ARBA" id="ARBA00023136"/>
    </source>
</evidence>
<evidence type="ECO:0000313" key="14">
    <source>
        <dbReference type="Proteomes" id="UP001162780"/>
    </source>
</evidence>
<keyword evidence="14" id="KW-1185">Reference proteome</keyword>
<evidence type="ECO:0000256" key="9">
    <source>
        <dbReference type="PROSITE-ProRule" id="PRU00284"/>
    </source>
</evidence>
<feature type="domain" description="Methyl-accepting transducer" evidence="12">
    <location>
        <begin position="98"/>
        <end position="328"/>
    </location>
</feature>
<gene>
    <name evidence="13" type="ORF">NM686_012500</name>
</gene>
<feature type="coiled-coil region" evidence="10">
    <location>
        <begin position="278"/>
        <end position="319"/>
    </location>
</feature>
<keyword evidence="10" id="KW-0175">Coiled coil</keyword>
<keyword evidence="5 11" id="KW-0812">Transmembrane</keyword>
<dbReference type="SUPFAM" id="SSF58104">
    <property type="entry name" value="Methyl-accepting chemotaxis protein (MCP) signaling domain"/>
    <property type="match status" value="1"/>
</dbReference>
<sequence length="399" mass="44828">MKRIDTVLIWLVMFISFACWLWGMSGAPICPYPYILMSLLAVAALFFSRRGRQSSKMVQQARLYQLHTMMSEYHSLCDHVAGHTQDQFSTLQRDTQQACQIMRESVVKLYGSLTGLEQQSANQRQVLKTLIDEVLQLTGSEVVDAQHNSGLQRFFDETHVLIDEFVGKLRELRQSSAAIATSFEQMQHKILGITGALESVSKLTQQTDLLALNAAIEAARAGEAGRGFAVVADEVRSLASRTRNFNDEIGVLLKDILNSLQEVGTQVTLSTQIDLSLANRSRENLNTLESELIQVTDKARDHSHQITEITERIRQLTEEGVMAIQFEDIVSQIMSGLAQKTSLIGDYLDDFQKLHQDHEQHDGVQRFHVRIERLRSLISGLNPKIPTTESAKIASMEVS</sequence>
<keyword evidence="4" id="KW-0145">Chemotaxis</keyword>
<dbReference type="PROSITE" id="PS50111">
    <property type="entry name" value="CHEMOTAXIS_TRANSDUC_2"/>
    <property type="match status" value="1"/>
</dbReference>
<keyword evidence="3" id="KW-0488">Methylation</keyword>
<evidence type="ECO:0000256" key="5">
    <source>
        <dbReference type="ARBA" id="ARBA00022692"/>
    </source>
</evidence>
<dbReference type="InterPro" id="IPR004089">
    <property type="entry name" value="MCPsignal_dom"/>
</dbReference>
<evidence type="ECO:0000256" key="10">
    <source>
        <dbReference type="SAM" id="Coils"/>
    </source>
</evidence>
<comment type="subcellular location">
    <subcellularLocation>
        <location evidence="1">Cell membrane</location>
        <topology evidence="1">Multi-pass membrane protein</topology>
    </subcellularLocation>
</comment>
<evidence type="ECO:0000256" key="11">
    <source>
        <dbReference type="SAM" id="Phobius"/>
    </source>
</evidence>
<feature type="transmembrane region" description="Helical" evidence="11">
    <location>
        <begin position="31"/>
        <end position="48"/>
    </location>
</feature>
<reference evidence="13" key="1">
    <citation type="submission" date="2022-11" db="EMBL/GenBank/DDBJ databases">
        <title>Methylomonas rapida sp. nov., Carotenoid-Producing Obligate Methanotrophs with High Growth Characteristics and Biotechnological Potential.</title>
        <authorList>
            <person name="Tikhonova E.N."/>
            <person name="Suleimanov R.Z."/>
            <person name="Miroshnikov K."/>
            <person name="Oshkin I.Y."/>
            <person name="Belova S.E."/>
            <person name="Danilova O.V."/>
            <person name="Ashikhmin A."/>
            <person name="Konopkin A."/>
            <person name="But S.Y."/>
            <person name="Khmelenina V.N."/>
            <person name="Kuznetsov N."/>
            <person name="Pimenov N.V."/>
            <person name="Dedysh S.N."/>
        </authorList>
    </citation>
    <scope>NUCLEOTIDE SEQUENCE</scope>
    <source>
        <strain evidence="13">MP1</strain>
    </source>
</reference>
<evidence type="ECO:0000256" key="3">
    <source>
        <dbReference type="ARBA" id="ARBA00022481"/>
    </source>
</evidence>
<protein>
    <submittedName>
        <fullName evidence="13">Methyl-accepting chemotaxis protein</fullName>
    </submittedName>
</protein>
<keyword evidence="8 9" id="KW-0807">Transducer</keyword>
<evidence type="ECO:0000256" key="8">
    <source>
        <dbReference type="ARBA" id="ARBA00023224"/>
    </source>
</evidence>
<name>A0ABY7GG72_9GAMM</name>
<organism evidence="13 14">
    <name type="scientific">Methylomonas rapida</name>
    <dbReference type="NCBI Taxonomy" id="2963939"/>
    <lineage>
        <taxon>Bacteria</taxon>
        <taxon>Pseudomonadati</taxon>
        <taxon>Pseudomonadota</taxon>
        <taxon>Gammaproteobacteria</taxon>
        <taxon>Methylococcales</taxon>
        <taxon>Methylococcaceae</taxon>
        <taxon>Methylomonas</taxon>
    </lineage>
</organism>
<keyword evidence="2" id="KW-1003">Cell membrane</keyword>
<dbReference type="Gene3D" id="1.10.287.950">
    <property type="entry name" value="Methyl-accepting chemotaxis protein"/>
    <property type="match status" value="1"/>
</dbReference>
<dbReference type="PROSITE" id="PS51257">
    <property type="entry name" value="PROKAR_LIPOPROTEIN"/>
    <property type="match status" value="1"/>
</dbReference>
<keyword evidence="7 11" id="KW-0472">Membrane</keyword>
<accession>A0ABY7GG72</accession>
<dbReference type="EMBL" id="CP113517">
    <property type="protein sequence ID" value="WAR43214.1"/>
    <property type="molecule type" value="Genomic_DNA"/>
</dbReference>
<evidence type="ECO:0000256" key="2">
    <source>
        <dbReference type="ARBA" id="ARBA00022475"/>
    </source>
</evidence>
<feature type="transmembrane region" description="Helical" evidence="11">
    <location>
        <begin position="7"/>
        <end position="25"/>
    </location>
</feature>
<dbReference type="Pfam" id="PF00015">
    <property type="entry name" value="MCPsignal"/>
    <property type="match status" value="1"/>
</dbReference>
<evidence type="ECO:0000256" key="1">
    <source>
        <dbReference type="ARBA" id="ARBA00004651"/>
    </source>
</evidence>
<evidence type="ECO:0000313" key="13">
    <source>
        <dbReference type="EMBL" id="WAR43214.1"/>
    </source>
</evidence>
<dbReference type="PANTHER" id="PTHR32089:SF39">
    <property type="entry name" value="METHYL-ACCEPTING CHEMOTAXIS PROTEIN HLYB"/>
    <property type="match status" value="1"/>
</dbReference>
<keyword evidence="6 11" id="KW-1133">Transmembrane helix</keyword>
<dbReference type="Proteomes" id="UP001162780">
    <property type="component" value="Chromosome"/>
</dbReference>
<evidence type="ECO:0000256" key="4">
    <source>
        <dbReference type="ARBA" id="ARBA00022500"/>
    </source>
</evidence>
<evidence type="ECO:0000259" key="12">
    <source>
        <dbReference type="PROSITE" id="PS50111"/>
    </source>
</evidence>
<evidence type="ECO:0000256" key="6">
    <source>
        <dbReference type="ARBA" id="ARBA00022989"/>
    </source>
</evidence>